<dbReference type="InterPro" id="IPR027417">
    <property type="entry name" value="P-loop_NTPase"/>
</dbReference>
<evidence type="ECO:0000256" key="4">
    <source>
        <dbReference type="ARBA" id="ARBA00022806"/>
    </source>
</evidence>
<dbReference type="SMART" id="SM00490">
    <property type="entry name" value="HELICc"/>
    <property type="match status" value="1"/>
</dbReference>
<feature type="domain" description="Helicase C-terminal" evidence="11">
    <location>
        <begin position="231"/>
        <end position="470"/>
    </location>
</feature>
<dbReference type="PANTHER" id="PTHR47959:SF21">
    <property type="entry name" value="DEAD-BOX HELICASE 56"/>
    <property type="match status" value="1"/>
</dbReference>
<dbReference type="PANTHER" id="PTHR47959">
    <property type="entry name" value="ATP-DEPENDENT RNA HELICASE RHLE-RELATED"/>
    <property type="match status" value="1"/>
</dbReference>
<comment type="catalytic activity">
    <reaction evidence="8">
        <text>ATP + H2O = ADP + phosphate + H(+)</text>
        <dbReference type="Rhea" id="RHEA:13065"/>
        <dbReference type="ChEBI" id="CHEBI:15377"/>
        <dbReference type="ChEBI" id="CHEBI:15378"/>
        <dbReference type="ChEBI" id="CHEBI:30616"/>
        <dbReference type="ChEBI" id="CHEBI:43474"/>
        <dbReference type="ChEBI" id="CHEBI:456216"/>
        <dbReference type="EC" id="3.6.4.13"/>
    </reaction>
</comment>
<dbReference type="GO" id="GO:0003724">
    <property type="term" value="F:RNA helicase activity"/>
    <property type="evidence" value="ECO:0007669"/>
    <property type="project" value="UniProtKB-EC"/>
</dbReference>
<accession>A0A9W7L5F6</accession>
<reference evidence="13" key="1">
    <citation type="journal article" date="2023" name="Commun. Biol.">
        <title>Genome analysis of Parmales, the sister group of diatoms, reveals the evolutionary specialization of diatoms from phago-mixotrophs to photoautotrophs.</title>
        <authorList>
            <person name="Ban H."/>
            <person name="Sato S."/>
            <person name="Yoshikawa S."/>
            <person name="Yamada K."/>
            <person name="Nakamura Y."/>
            <person name="Ichinomiya M."/>
            <person name="Sato N."/>
            <person name="Blanc-Mathieu R."/>
            <person name="Endo H."/>
            <person name="Kuwata A."/>
            <person name="Ogata H."/>
        </authorList>
    </citation>
    <scope>NUCLEOTIDE SEQUENCE [LARGE SCALE GENOMIC DNA]</scope>
</reference>
<keyword evidence="2" id="KW-0547">Nucleotide-binding</keyword>
<evidence type="ECO:0000259" key="11">
    <source>
        <dbReference type="PROSITE" id="PS51194"/>
    </source>
</evidence>
<dbReference type="InterPro" id="IPR050079">
    <property type="entry name" value="DEAD_box_RNA_helicase"/>
</dbReference>
<dbReference type="SMART" id="SM00487">
    <property type="entry name" value="DEXDc"/>
    <property type="match status" value="1"/>
</dbReference>
<keyword evidence="5" id="KW-0067">ATP-binding</keyword>
<evidence type="ECO:0000256" key="2">
    <source>
        <dbReference type="ARBA" id="ARBA00022741"/>
    </source>
</evidence>
<feature type="compositionally biased region" description="Acidic residues" evidence="9">
    <location>
        <begin position="315"/>
        <end position="338"/>
    </location>
</feature>
<keyword evidence="6" id="KW-0694">RNA-binding</keyword>
<dbReference type="GO" id="GO:0016787">
    <property type="term" value="F:hydrolase activity"/>
    <property type="evidence" value="ECO:0007669"/>
    <property type="project" value="UniProtKB-KW"/>
</dbReference>
<dbReference type="EC" id="3.6.4.13" evidence="1"/>
<dbReference type="SUPFAM" id="SSF52540">
    <property type="entry name" value="P-loop containing nucleoside triphosphate hydrolases"/>
    <property type="match status" value="2"/>
</dbReference>
<feature type="compositionally biased region" description="Basic and acidic residues" evidence="9">
    <location>
        <begin position="634"/>
        <end position="645"/>
    </location>
</feature>
<feature type="domain" description="Helicase ATP-binding" evidence="10">
    <location>
        <begin position="41"/>
        <end position="221"/>
    </location>
</feature>
<evidence type="ECO:0000313" key="13">
    <source>
        <dbReference type="Proteomes" id="UP001165065"/>
    </source>
</evidence>
<dbReference type="EMBL" id="BRYA01000724">
    <property type="protein sequence ID" value="GMI30821.1"/>
    <property type="molecule type" value="Genomic_DNA"/>
</dbReference>
<evidence type="ECO:0000256" key="7">
    <source>
        <dbReference type="ARBA" id="ARBA00038041"/>
    </source>
</evidence>
<dbReference type="Proteomes" id="UP001165065">
    <property type="component" value="Unassembled WGS sequence"/>
</dbReference>
<feature type="region of interest" description="Disordered" evidence="9">
    <location>
        <begin position="312"/>
        <end position="376"/>
    </location>
</feature>
<evidence type="ECO:0000259" key="10">
    <source>
        <dbReference type="PROSITE" id="PS51192"/>
    </source>
</evidence>
<feature type="compositionally biased region" description="Basic residues" evidence="9">
    <location>
        <begin position="621"/>
        <end position="633"/>
    </location>
</feature>
<sequence>MSTPTPFQELGSTLGLSTALLKSLSRLSYVYALPIQTASLSVILDEGRDVVLNSRTGTGKTVAYMLPVLEKILRTQNKPGESADSGTSTKCIILLPTTDLADQTASVLKSLTYYCSDIVTSCKLDRSNSPQTRSLLLDGATVVIGTPGTFVHFKSDLNLTSCETVVVDEADLMLSHGYGDDLKVITKSMVPSITQGVMVTATMGGDVGKLKKFMLNKPAVIKVKDDRKAGTLKQFYLTVPSADKGLVLYVFLKLGVVKQPCIVFCNDVETCYRVKLLLEQFGMRAGVVNGNMPGNVRRKVVEKFNDDGGVLVVTDLEDGEGEKEEEEEDEGDSDEEGVEEGKKEGKGKEEGSGEDDEEDEDGEDEPALTATEKSTSATGFALGRGVDFKRVQFVINYDLPPTSDSYTHRVGRTARAGKSGVALTLVSKGSADDDRLLSKIQETQPPLPMQRALDDLTTAQEFAPQPAPLSFDLKEIEGFRYRVDDVKRAVTKVRVVETMKRELKDAMLSSDRLRSHFEENPADLQMLQHDKNRSEGRVQTHLKHVPGYLLPKGMQVAKQEKRKRRRGGGGGKEGRNKGNDPLQSYGEEEGGTEEKKAKISEKNRVFLDTSDDVGKSTSGRNKWKMKRGKGKWSKKYDPTKDRGKK</sequence>
<keyword evidence="13" id="KW-1185">Reference proteome</keyword>
<evidence type="ECO:0000256" key="9">
    <source>
        <dbReference type="SAM" id="MobiDB-lite"/>
    </source>
</evidence>
<feature type="compositionally biased region" description="Acidic residues" evidence="9">
    <location>
        <begin position="352"/>
        <end position="366"/>
    </location>
</feature>
<keyword evidence="4" id="KW-0347">Helicase</keyword>
<dbReference type="GO" id="GO:0005829">
    <property type="term" value="C:cytosol"/>
    <property type="evidence" value="ECO:0007669"/>
    <property type="project" value="TreeGrafter"/>
</dbReference>
<feature type="compositionally biased region" description="Basic and acidic residues" evidence="9">
    <location>
        <begin position="339"/>
        <end position="351"/>
    </location>
</feature>
<dbReference type="InterPro" id="IPR014001">
    <property type="entry name" value="Helicase_ATP-bd"/>
</dbReference>
<dbReference type="InterPro" id="IPR011545">
    <property type="entry name" value="DEAD/DEAH_box_helicase_dom"/>
</dbReference>
<evidence type="ECO:0000256" key="8">
    <source>
        <dbReference type="ARBA" id="ARBA00047984"/>
    </source>
</evidence>
<protein>
    <recommendedName>
        <fullName evidence="1">RNA helicase</fullName>
        <ecNumber evidence="1">3.6.4.13</ecNumber>
    </recommendedName>
</protein>
<dbReference type="OrthoDB" id="1191041at2759"/>
<evidence type="ECO:0000256" key="5">
    <source>
        <dbReference type="ARBA" id="ARBA00022840"/>
    </source>
</evidence>
<dbReference type="Pfam" id="PF00270">
    <property type="entry name" value="DEAD"/>
    <property type="match status" value="1"/>
</dbReference>
<feature type="compositionally biased region" description="Basic and acidic residues" evidence="9">
    <location>
        <begin position="592"/>
        <end position="605"/>
    </location>
</feature>
<organism evidence="12 13">
    <name type="scientific">Triparma columacea</name>
    <dbReference type="NCBI Taxonomy" id="722753"/>
    <lineage>
        <taxon>Eukaryota</taxon>
        <taxon>Sar</taxon>
        <taxon>Stramenopiles</taxon>
        <taxon>Ochrophyta</taxon>
        <taxon>Bolidophyceae</taxon>
        <taxon>Parmales</taxon>
        <taxon>Triparmaceae</taxon>
        <taxon>Triparma</taxon>
    </lineage>
</organism>
<gene>
    <name evidence="12" type="ORF">TrCOL_g12532</name>
</gene>
<dbReference type="Gene3D" id="3.40.50.300">
    <property type="entry name" value="P-loop containing nucleotide triphosphate hydrolases"/>
    <property type="match status" value="2"/>
</dbReference>
<evidence type="ECO:0000256" key="1">
    <source>
        <dbReference type="ARBA" id="ARBA00012552"/>
    </source>
</evidence>
<dbReference type="PROSITE" id="PS51192">
    <property type="entry name" value="HELICASE_ATP_BIND_1"/>
    <property type="match status" value="1"/>
</dbReference>
<dbReference type="Pfam" id="PF00271">
    <property type="entry name" value="Helicase_C"/>
    <property type="match status" value="2"/>
</dbReference>
<evidence type="ECO:0000256" key="3">
    <source>
        <dbReference type="ARBA" id="ARBA00022801"/>
    </source>
</evidence>
<keyword evidence="3" id="KW-0378">Hydrolase</keyword>
<dbReference type="CDD" id="cd18787">
    <property type="entry name" value="SF2_C_DEAD"/>
    <property type="match status" value="1"/>
</dbReference>
<dbReference type="InterPro" id="IPR001650">
    <property type="entry name" value="Helicase_C-like"/>
</dbReference>
<evidence type="ECO:0000256" key="6">
    <source>
        <dbReference type="ARBA" id="ARBA00022884"/>
    </source>
</evidence>
<dbReference type="GO" id="GO:0005524">
    <property type="term" value="F:ATP binding"/>
    <property type="evidence" value="ECO:0007669"/>
    <property type="project" value="UniProtKB-KW"/>
</dbReference>
<feature type="region of interest" description="Disordered" evidence="9">
    <location>
        <begin position="549"/>
        <end position="645"/>
    </location>
</feature>
<comment type="caution">
    <text evidence="12">The sequence shown here is derived from an EMBL/GenBank/DDBJ whole genome shotgun (WGS) entry which is preliminary data.</text>
</comment>
<name>A0A9W7L5F6_9STRA</name>
<evidence type="ECO:0000313" key="12">
    <source>
        <dbReference type="EMBL" id="GMI30821.1"/>
    </source>
</evidence>
<comment type="similarity">
    <text evidence="7">Belongs to the DEAD box helicase family. DDX56/DBP9 subfamily.</text>
</comment>
<dbReference type="AlphaFoldDB" id="A0A9W7L5F6"/>
<proteinExistence type="inferred from homology"/>
<dbReference type="GO" id="GO:0003723">
    <property type="term" value="F:RNA binding"/>
    <property type="evidence" value="ECO:0007669"/>
    <property type="project" value="UniProtKB-KW"/>
</dbReference>
<dbReference type="PROSITE" id="PS51194">
    <property type="entry name" value="HELICASE_CTER"/>
    <property type="match status" value="1"/>
</dbReference>